<accession>A0A3G8YVQ7</accession>
<organism evidence="1 2">
    <name type="scientific">Deinococcus psychrotolerans</name>
    <dbReference type="NCBI Taxonomy" id="2489213"/>
    <lineage>
        <taxon>Bacteria</taxon>
        <taxon>Thermotogati</taxon>
        <taxon>Deinococcota</taxon>
        <taxon>Deinococci</taxon>
        <taxon>Deinococcales</taxon>
        <taxon>Deinococcaceae</taxon>
        <taxon>Deinococcus</taxon>
    </lineage>
</organism>
<keyword evidence="1" id="KW-0614">Plasmid</keyword>
<gene>
    <name evidence="1" type="ORF">EHF33_20385</name>
</gene>
<evidence type="ECO:0000313" key="1">
    <source>
        <dbReference type="EMBL" id="AZI45266.1"/>
    </source>
</evidence>
<sequence length="339" mass="37377">MTHLPVNPKISGCSFFAQRLAVVVGEETMRLPGWASSLVALGQYLATLDDAHPPLTAVLELPTRRYAALLVALGAVYGRQTRPVFTTNDFDVLASLSTPIKVRYRYQSVAFDGVLEGCVDRDGEAHLVIGRPGGAFHYLPRSMNSQLIAIGEDVHLGGHHRNLQFSGEYLRRQWAFAAGVFCKVDPSDYLLADRQDVILFGPAGPLNYEARLPMAIYDSEGVPQFGELREAVRVQDWRDEGSVNTELLPLSSEGELHLPEEARLFPPIAVFDGGFGYANWRYLIQGHHVALLTPGRIGFQQGDAAVSESFYARADEVELPWEVTQGFPAGQLLAFTRHA</sequence>
<dbReference type="Proteomes" id="UP000276417">
    <property type="component" value="Plasmid unnamed3"/>
</dbReference>
<keyword evidence="2" id="KW-1185">Reference proteome</keyword>
<dbReference type="EMBL" id="CP034187">
    <property type="protein sequence ID" value="AZI45266.1"/>
    <property type="molecule type" value="Genomic_DNA"/>
</dbReference>
<dbReference type="KEGG" id="dph:EHF33_20385"/>
<protein>
    <submittedName>
        <fullName evidence="1">Uncharacterized protein</fullName>
    </submittedName>
</protein>
<proteinExistence type="predicted"/>
<dbReference type="RefSeq" id="WP_124875702.1">
    <property type="nucleotide sequence ID" value="NZ_CP034187.1"/>
</dbReference>
<dbReference type="OrthoDB" id="2989075at2"/>
<evidence type="ECO:0000313" key="2">
    <source>
        <dbReference type="Proteomes" id="UP000276417"/>
    </source>
</evidence>
<dbReference type="AlphaFoldDB" id="A0A3G8YVQ7"/>
<name>A0A3G8YVQ7_9DEIO</name>
<geneLocation type="plasmid" evidence="1 2">
    <name>unnamed3</name>
</geneLocation>
<reference evidence="1 2" key="1">
    <citation type="submission" date="2018-11" db="EMBL/GenBank/DDBJ databases">
        <title>Deinococcus shelandsis sp. nov., isolated from South Shetland Islands soil of Antarctica.</title>
        <authorList>
            <person name="Tian J."/>
        </authorList>
    </citation>
    <scope>NUCLEOTIDE SEQUENCE [LARGE SCALE GENOMIC DNA]</scope>
    <source>
        <strain evidence="1 2">S14-83T</strain>
        <plasmid evidence="1 2">unnamed3</plasmid>
    </source>
</reference>